<keyword evidence="3" id="KW-1185">Reference proteome</keyword>
<keyword evidence="1" id="KW-0472">Membrane</keyword>
<evidence type="ECO:0000313" key="3">
    <source>
        <dbReference type="Proteomes" id="UP001139089"/>
    </source>
</evidence>
<keyword evidence="1" id="KW-0812">Transmembrane</keyword>
<dbReference type="AlphaFoldDB" id="A0A9X1NQU6"/>
<gene>
    <name evidence="2" type="ORF">LRX75_06305</name>
</gene>
<evidence type="ECO:0008006" key="4">
    <source>
        <dbReference type="Google" id="ProtNLM"/>
    </source>
</evidence>
<evidence type="ECO:0000256" key="1">
    <source>
        <dbReference type="SAM" id="Phobius"/>
    </source>
</evidence>
<comment type="caution">
    <text evidence="2">The sequence shown here is derived from an EMBL/GenBank/DDBJ whole genome shotgun (WGS) entry which is preliminary data.</text>
</comment>
<evidence type="ECO:0000313" key="2">
    <source>
        <dbReference type="EMBL" id="MCD7108650.1"/>
    </source>
</evidence>
<sequence>MSFNSSSEDVSALRDEVARLTKIVSSQSARAYSDTRDKAAEAYDAAAPYAKKAVAQVKAESRAVADVAREHPTGIAGVVVLATAIGVAVGYILGSSSEPEPRSWWR</sequence>
<name>A0A9X1NQU6_9HYPH</name>
<protein>
    <recommendedName>
        <fullName evidence="4">DUF883 family protein</fullName>
    </recommendedName>
</protein>
<keyword evidence="1" id="KW-1133">Transmembrane helix</keyword>
<dbReference type="EMBL" id="JAJOZR010000003">
    <property type="protein sequence ID" value="MCD7108650.1"/>
    <property type="molecule type" value="Genomic_DNA"/>
</dbReference>
<reference evidence="2" key="1">
    <citation type="submission" date="2021-12" db="EMBL/GenBank/DDBJ databases">
        <authorList>
            <person name="Li Y."/>
        </authorList>
    </citation>
    <scope>NUCLEOTIDE SEQUENCE</scope>
    <source>
        <strain evidence="2">DKSPLA3</strain>
    </source>
</reference>
<accession>A0A9X1NQU6</accession>
<dbReference type="RefSeq" id="WP_113149307.1">
    <property type="nucleotide sequence ID" value="NZ_JAJOZR010000003.1"/>
</dbReference>
<organism evidence="2 3">
    <name type="scientific">Rhizobium quercicola</name>
    <dbReference type="NCBI Taxonomy" id="2901226"/>
    <lineage>
        <taxon>Bacteria</taxon>
        <taxon>Pseudomonadati</taxon>
        <taxon>Pseudomonadota</taxon>
        <taxon>Alphaproteobacteria</taxon>
        <taxon>Hyphomicrobiales</taxon>
        <taxon>Rhizobiaceae</taxon>
        <taxon>Rhizobium/Agrobacterium group</taxon>
        <taxon>Rhizobium</taxon>
    </lineage>
</organism>
<proteinExistence type="predicted"/>
<dbReference type="Proteomes" id="UP001139089">
    <property type="component" value="Unassembled WGS sequence"/>
</dbReference>
<feature type="transmembrane region" description="Helical" evidence="1">
    <location>
        <begin position="74"/>
        <end position="93"/>
    </location>
</feature>